<organism evidence="1 2">
    <name type="scientific">Auriscalpium vulgare</name>
    <dbReference type="NCBI Taxonomy" id="40419"/>
    <lineage>
        <taxon>Eukaryota</taxon>
        <taxon>Fungi</taxon>
        <taxon>Dikarya</taxon>
        <taxon>Basidiomycota</taxon>
        <taxon>Agaricomycotina</taxon>
        <taxon>Agaricomycetes</taxon>
        <taxon>Russulales</taxon>
        <taxon>Auriscalpiaceae</taxon>
        <taxon>Auriscalpium</taxon>
    </lineage>
</organism>
<gene>
    <name evidence="1" type="ORF">FA95DRAFT_1568020</name>
</gene>
<name>A0ACB8R2U3_9AGAM</name>
<evidence type="ECO:0000313" key="2">
    <source>
        <dbReference type="Proteomes" id="UP000814033"/>
    </source>
</evidence>
<evidence type="ECO:0000313" key="1">
    <source>
        <dbReference type="EMBL" id="KAI0037861.1"/>
    </source>
</evidence>
<sequence>MLNLPLPPGRTFLKCDLLIWWLQRGSFPRRATFAHRRCARARAQRGNSAVRHAQLAARLIRLPERGVAHLARIPQLGVAHLSTSYAPQRKHRGQRAEDEEQAGEQRCLRGEAVLQGQGGARGISPIDRSKTVRGWKPRRRPPCHSASRAASPPGRARSPSTAPRTPPPAARTCVFT</sequence>
<keyword evidence="2" id="KW-1185">Reference proteome</keyword>
<dbReference type="EMBL" id="MU276685">
    <property type="protein sequence ID" value="KAI0037861.1"/>
    <property type="molecule type" value="Genomic_DNA"/>
</dbReference>
<proteinExistence type="predicted"/>
<protein>
    <submittedName>
        <fullName evidence="1">Uncharacterized protein</fullName>
    </submittedName>
</protein>
<reference evidence="1" key="2">
    <citation type="journal article" date="2022" name="New Phytol.">
        <title>Evolutionary transition to the ectomycorrhizal habit in the genomes of a hyperdiverse lineage of mushroom-forming fungi.</title>
        <authorList>
            <person name="Looney B."/>
            <person name="Miyauchi S."/>
            <person name="Morin E."/>
            <person name="Drula E."/>
            <person name="Courty P.E."/>
            <person name="Kohler A."/>
            <person name="Kuo A."/>
            <person name="LaButti K."/>
            <person name="Pangilinan J."/>
            <person name="Lipzen A."/>
            <person name="Riley R."/>
            <person name="Andreopoulos W."/>
            <person name="He G."/>
            <person name="Johnson J."/>
            <person name="Nolan M."/>
            <person name="Tritt A."/>
            <person name="Barry K.W."/>
            <person name="Grigoriev I.V."/>
            <person name="Nagy L.G."/>
            <person name="Hibbett D."/>
            <person name="Henrissat B."/>
            <person name="Matheny P.B."/>
            <person name="Labbe J."/>
            <person name="Martin F.M."/>
        </authorList>
    </citation>
    <scope>NUCLEOTIDE SEQUENCE</scope>
    <source>
        <strain evidence="1">FP105234-sp</strain>
    </source>
</reference>
<comment type="caution">
    <text evidence="1">The sequence shown here is derived from an EMBL/GenBank/DDBJ whole genome shotgun (WGS) entry which is preliminary data.</text>
</comment>
<reference evidence="1" key="1">
    <citation type="submission" date="2021-02" db="EMBL/GenBank/DDBJ databases">
        <authorList>
            <consortium name="DOE Joint Genome Institute"/>
            <person name="Ahrendt S."/>
            <person name="Looney B.P."/>
            <person name="Miyauchi S."/>
            <person name="Morin E."/>
            <person name="Drula E."/>
            <person name="Courty P.E."/>
            <person name="Chicoki N."/>
            <person name="Fauchery L."/>
            <person name="Kohler A."/>
            <person name="Kuo A."/>
            <person name="Labutti K."/>
            <person name="Pangilinan J."/>
            <person name="Lipzen A."/>
            <person name="Riley R."/>
            <person name="Andreopoulos W."/>
            <person name="He G."/>
            <person name="Johnson J."/>
            <person name="Barry K.W."/>
            <person name="Grigoriev I.V."/>
            <person name="Nagy L."/>
            <person name="Hibbett D."/>
            <person name="Henrissat B."/>
            <person name="Matheny P.B."/>
            <person name="Labbe J."/>
            <person name="Martin F."/>
        </authorList>
    </citation>
    <scope>NUCLEOTIDE SEQUENCE</scope>
    <source>
        <strain evidence="1">FP105234-sp</strain>
    </source>
</reference>
<accession>A0ACB8R2U3</accession>
<dbReference type="Proteomes" id="UP000814033">
    <property type="component" value="Unassembled WGS sequence"/>
</dbReference>